<name>A0A6S7F558_9BURK</name>
<dbReference type="InterPro" id="IPR023631">
    <property type="entry name" value="Amidase_dom"/>
</dbReference>
<dbReference type="RefSeq" id="WP_175201673.1">
    <property type="nucleotide sequence ID" value="NZ_CADILH010000003.1"/>
</dbReference>
<keyword evidence="3" id="KW-0378">Hydrolase</keyword>
<organism evidence="3 4">
    <name type="scientific">Achromobacter insolitus</name>
    <dbReference type="NCBI Taxonomy" id="217204"/>
    <lineage>
        <taxon>Bacteria</taxon>
        <taxon>Pseudomonadati</taxon>
        <taxon>Pseudomonadota</taxon>
        <taxon>Betaproteobacteria</taxon>
        <taxon>Burkholderiales</taxon>
        <taxon>Alcaligenaceae</taxon>
        <taxon>Achromobacter</taxon>
    </lineage>
</organism>
<evidence type="ECO:0000313" key="3">
    <source>
        <dbReference type="EMBL" id="CAB3931730.1"/>
    </source>
</evidence>
<sequence length="431" mass="44506">MSFAPFPASVIAIAQGVRAGETTAHAAARQSLAAIERQEPAVRAWSHVLSAAALERMEPERRAVGALAGVPIGVKDVIDVAGMPTGFGAPSLTPGSPAFDACCVGMLRAAGAIPVGKTVTAEFAFRTPGPTRNPHAPTHTPGGSSSGSAAAVAAGMVPAALGTQTGGSMIRPAAYCGVVGFKPSIGRVFRDGMKLTCESLDTIGWYSNSVADAQAIADVLIGGTGAQAAEKAADKRQLTVAVQLHNPRAALCEESRAEIERALAVLAAHGVQCLPVQAERETALLLQAHDVIMHYEFARSLAPVVERQGHALSGALRQAVAHGLGIGAGQYDEMRAVQSALRGSWHAWYGGADLVLTPSTPGPAPHGLEHTGDASYNKIWSVLGWPCLHLPTAFNRAGLPLGMQLVGDLGKDAALLDAGRKLHQLLTQQGE</sequence>
<accession>A0A6S7F558</accession>
<dbReference type="Proteomes" id="UP000494183">
    <property type="component" value="Unassembled WGS sequence"/>
</dbReference>
<dbReference type="EMBL" id="CADILH010000003">
    <property type="protein sequence ID" value="CAB3931730.1"/>
    <property type="molecule type" value="Genomic_DNA"/>
</dbReference>
<evidence type="ECO:0000313" key="4">
    <source>
        <dbReference type="Proteomes" id="UP000494183"/>
    </source>
</evidence>
<evidence type="ECO:0000259" key="2">
    <source>
        <dbReference type="Pfam" id="PF01425"/>
    </source>
</evidence>
<reference evidence="3 4" key="1">
    <citation type="submission" date="2020-04" db="EMBL/GenBank/DDBJ databases">
        <authorList>
            <person name="De Canck E."/>
        </authorList>
    </citation>
    <scope>NUCLEOTIDE SEQUENCE [LARGE SCALE GENOMIC DNA]</scope>
    <source>
        <strain evidence="3 4">LMG 6000</strain>
    </source>
</reference>
<gene>
    <name evidence="3" type="primary">amiA2</name>
    <name evidence="3" type="ORF">LMG6000_02300</name>
</gene>
<dbReference type="GO" id="GO:0004040">
    <property type="term" value="F:amidase activity"/>
    <property type="evidence" value="ECO:0007669"/>
    <property type="project" value="UniProtKB-EC"/>
</dbReference>
<dbReference type="PANTHER" id="PTHR11895">
    <property type="entry name" value="TRANSAMIDASE"/>
    <property type="match status" value="1"/>
</dbReference>
<dbReference type="Pfam" id="PF01425">
    <property type="entry name" value="Amidase"/>
    <property type="match status" value="1"/>
</dbReference>
<feature type="domain" description="Amidase" evidence="2">
    <location>
        <begin position="29"/>
        <end position="416"/>
    </location>
</feature>
<dbReference type="InterPro" id="IPR000120">
    <property type="entry name" value="Amidase"/>
</dbReference>
<dbReference type="Gene3D" id="3.90.1300.10">
    <property type="entry name" value="Amidase signature (AS) domain"/>
    <property type="match status" value="1"/>
</dbReference>
<dbReference type="PANTHER" id="PTHR11895:SF151">
    <property type="entry name" value="GLUTAMYL-TRNA(GLN) AMIDOTRANSFERASE SUBUNIT A"/>
    <property type="match status" value="1"/>
</dbReference>
<dbReference type="AlphaFoldDB" id="A0A6S7F558"/>
<protein>
    <submittedName>
        <fullName evidence="3">Amidase AmiA2</fullName>
        <ecNumber evidence="3">3.5.1.4</ecNumber>
    </submittedName>
</protein>
<feature type="region of interest" description="Disordered" evidence="1">
    <location>
        <begin position="127"/>
        <end position="149"/>
    </location>
</feature>
<dbReference type="SUPFAM" id="SSF75304">
    <property type="entry name" value="Amidase signature (AS) enzymes"/>
    <property type="match status" value="1"/>
</dbReference>
<proteinExistence type="predicted"/>
<dbReference type="EC" id="3.5.1.4" evidence="3"/>
<dbReference type="InterPro" id="IPR036928">
    <property type="entry name" value="AS_sf"/>
</dbReference>
<keyword evidence="4" id="KW-1185">Reference proteome</keyword>
<evidence type="ECO:0000256" key="1">
    <source>
        <dbReference type="SAM" id="MobiDB-lite"/>
    </source>
</evidence>